<sequence>MPSRSVRKPDMPSLPCCQSNFQHPRPDQTGESTKEEKKWGRAKWKWNTTTTIVIRYSFGRLKPGRRGFSLGNMASQMAGLATGTGRERTLGAFGTKGNSVAEMWRRIGGLGYRIERL</sequence>
<evidence type="ECO:0000313" key="2">
    <source>
        <dbReference type="EMBL" id="GFR89051.1"/>
    </source>
</evidence>
<feature type="region of interest" description="Disordered" evidence="1">
    <location>
        <begin position="1"/>
        <end position="40"/>
    </location>
</feature>
<evidence type="ECO:0000256" key="1">
    <source>
        <dbReference type="SAM" id="MobiDB-lite"/>
    </source>
</evidence>
<reference evidence="2 3" key="1">
    <citation type="journal article" date="2021" name="Elife">
        <title>Chloroplast acquisition without the gene transfer in kleptoplastic sea slugs, Plakobranchus ocellatus.</title>
        <authorList>
            <person name="Maeda T."/>
            <person name="Takahashi S."/>
            <person name="Yoshida T."/>
            <person name="Shimamura S."/>
            <person name="Takaki Y."/>
            <person name="Nagai Y."/>
            <person name="Toyoda A."/>
            <person name="Suzuki Y."/>
            <person name="Arimoto A."/>
            <person name="Ishii H."/>
            <person name="Satoh N."/>
            <person name="Nishiyama T."/>
            <person name="Hasebe M."/>
            <person name="Maruyama T."/>
            <person name="Minagawa J."/>
            <person name="Obokata J."/>
            <person name="Shigenobu S."/>
        </authorList>
    </citation>
    <scope>NUCLEOTIDE SEQUENCE [LARGE SCALE GENOMIC DNA]</scope>
</reference>
<organism evidence="2 3">
    <name type="scientific">Elysia marginata</name>
    <dbReference type="NCBI Taxonomy" id="1093978"/>
    <lineage>
        <taxon>Eukaryota</taxon>
        <taxon>Metazoa</taxon>
        <taxon>Spiralia</taxon>
        <taxon>Lophotrochozoa</taxon>
        <taxon>Mollusca</taxon>
        <taxon>Gastropoda</taxon>
        <taxon>Heterobranchia</taxon>
        <taxon>Euthyneura</taxon>
        <taxon>Panpulmonata</taxon>
        <taxon>Sacoglossa</taxon>
        <taxon>Placobranchoidea</taxon>
        <taxon>Plakobranchidae</taxon>
        <taxon>Elysia</taxon>
    </lineage>
</organism>
<accession>A0AAV4GUS0</accession>
<evidence type="ECO:0000313" key="3">
    <source>
        <dbReference type="Proteomes" id="UP000762676"/>
    </source>
</evidence>
<gene>
    <name evidence="2" type="ORF">ElyMa_000784000</name>
</gene>
<dbReference type="AlphaFoldDB" id="A0AAV4GUS0"/>
<protein>
    <submittedName>
        <fullName evidence="2">Uncharacterized protein</fullName>
    </submittedName>
</protein>
<proteinExistence type="predicted"/>
<comment type="caution">
    <text evidence="2">The sequence shown here is derived from an EMBL/GenBank/DDBJ whole genome shotgun (WGS) entry which is preliminary data.</text>
</comment>
<dbReference type="EMBL" id="BMAT01001609">
    <property type="protein sequence ID" value="GFR89051.1"/>
    <property type="molecule type" value="Genomic_DNA"/>
</dbReference>
<feature type="compositionally biased region" description="Basic and acidic residues" evidence="1">
    <location>
        <begin position="24"/>
        <end position="39"/>
    </location>
</feature>
<name>A0AAV4GUS0_9GAST</name>
<dbReference type="Proteomes" id="UP000762676">
    <property type="component" value="Unassembled WGS sequence"/>
</dbReference>
<keyword evidence="3" id="KW-1185">Reference proteome</keyword>